<organism evidence="1 2">
    <name type="scientific">Pseudobacter ginsenosidimutans</name>
    <dbReference type="NCBI Taxonomy" id="661488"/>
    <lineage>
        <taxon>Bacteria</taxon>
        <taxon>Pseudomonadati</taxon>
        <taxon>Bacteroidota</taxon>
        <taxon>Chitinophagia</taxon>
        <taxon>Chitinophagales</taxon>
        <taxon>Chitinophagaceae</taxon>
        <taxon>Pseudobacter</taxon>
    </lineage>
</organism>
<evidence type="ECO:0008006" key="3">
    <source>
        <dbReference type="Google" id="ProtNLM"/>
    </source>
</evidence>
<keyword evidence="2" id="KW-1185">Reference proteome</keyword>
<evidence type="ECO:0000313" key="1">
    <source>
        <dbReference type="EMBL" id="RZS65144.1"/>
    </source>
</evidence>
<dbReference type="Gene3D" id="3.40.30.10">
    <property type="entry name" value="Glutaredoxin"/>
    <property type="match status" value="1"/>
</dbReference>
<protein>
    <recommendedName>
        <fullName evidence="3">Thioredoxin</fullName>
    </recommendedName>
</protein>
<dbReference type="CDD" id="cd02947">
    <property type="entry name" value="TRX_family"/>
    <property type="match status" value="1"/>
</dbReference>
<dbReference type="RefSeq" id="WP_130544379.1">
    <property type="nucleotide sequence ID" value="NZ_CP042431.1"/>
</dbReference>
<comment type="caution">
    <text evidence="1">The sequence shown here is derived from an EMBL/GenBank/DDBJ whole genome shotgun (WGS) entry which is preliminary data.</text>
</comment>
<proteinExistence type="predicted"/>
<dbReference type="Proteomes" id="UP000293874">
    <property type="component" value="Unassembled WGS sequence"/>
</dbReference>
<sequence>MRTNILLCILSIAVISDSCQPKIVPASSVSNYVNQIIRDAQGNPDLYGQTTEEGLQQAPFSNWYLPQYNSYTPDSSVLAALRPELRNKTMQIFMATWCGDSKREVPRMLKLLHLCGVPPTAIGIINTGRGDHDYKQSPTHEERGKNIHRVPTFIVYQNGKEINRIVESPVQSLEKDLLSILHREAYVPKYLGAAWMLQWHSHADWQQHEHDSTILAGDLKKLVLNRSELDGLGKVQLSLQEINKALFTLKLNLMLFPEEPLALRSFSKALLRKGDTVAANHYLEKAERYARQ</sequence>
<evidence type="ECO:0000313" key="2">
    <source>
        <dbReference type="Proteomes" id="UP000293874"/>
    </source>
</evidence>
<dbReference type="EMBL" id="SGXA01000006">
    <property type="protein sequence ID" value="RZS65144.1"/>
    <property type="molecule type" value="Genomic_DNA"/>
</dbReference>
<accession>A0A4Q7MB29</accession>
<gene>
    <name evidence="1" type="ORF">EV199_5900</name>
</gene>
<reference evidence="1 2" key="1">
    <citation type="submission" date="2019-02" db="EMBL/GenBank/DDBJ databases">
        <title>Genomic Encyclopedia of Type Strains, Phase IV (KMG-IV): sequencing the most valuable type-strain genomes for metagenomic binning, comparative biology and taxonomic classification.</title>
        <authorList>
            <person name="Goeker M."/>
        </authorList>
    </citation>
    <scope>NUCLEOTIDE SEQUENCE [LARGE SCALE GENOMIC DNA]</scope>
    <source>
        <strain evidence="1 2">DSM 18116</strain>
    </source>
</reference>
<dbReference type="AlphaFoldDB" id="A0A4Q7MB29"/>
<name>A0A4Q7MB29_9BACT</name>
<dbReference type="InterPro" id="IPR036249">
    <property type="entry name" value="Thioredoxin-like_sf"/>
</dbReference>
<dbReference type="OrthoDB" id="6398367at2"/>
<dbReference type="SUPFAM" id="SSF52833">
    <property type="entry name" value="Thioredoxin-like"/>
    <property type="match status" value="1"/>
</dbReference>